<proteinExistence type="predicted"/>
<dbReference type="EMBL" id="AAOE01000006">
    <property type="protein sequence ID" value="EAR10041.1"/>
    <property type="molecule type" value="Genomic_DNA"/>
</dbReference>
<reference evidence="1 2" key="1">
    <citation type="submission" date="2006-02" db="EMBL/GenBank/DDBJ databases">
        <authorList>
            <person name="Pinhassi J."/>
            <person name="Pedros-Alio C."/>
            <person name="Ferriera S."/>
            <person name="Johnson J."/>
            <person name="Kravitz S."/>
            <person name="Halpern A."/>
            <person name="Remington K."/>
            <person name="Beeson K."/>
            <person name="Tran B."/>
            <person name="Rogers Y.-H."/>
            <person name="Friedman R."/>
            <person name="Venter J.C."/>
        </authorList>
    </citation>
    <scope>NUCLEOTIDE SEQUENCE [LARGE SCALE GENOMIC DNA]</scope>
    <source>
        <strain evidence="1 2">MED297</strain>
    </source>
</reference>
<gene>
    <name evidence="1" type="ORF">MED297_08131</name>
</gene>
<dbReference type="Gene3D" id="3.30.450.20">
    <property type="entry name" value="PAS domain"/>
    <property type="match status" value="1"/>
</dbReference>
<dbReference type="HOGENOM" id="CLU_698154_0_0_6"/>
<protein>
    <recommendedName>
        <fullName evidence="3">Solute-binding protein family 3/N-terminal domain-containing protein</fullName>
    </recommendedName>
</protein>
<organism evidence="1 2">
    <name type="scientific">Reinekea blandensis MED297</name>
    <dbReference type="NCBI Taxonomy" id="314283"/>
    <lineage>
        <taxon>Bacteria</taxon>
        <taxon>Pseudomonadati</taxon>
        <taxon>Pseudomonadota</taxon>
        <taxon>Gammaproteobacteria</taxon>
        <taxon>Oceanospirillales</taxon>
        <taxon>Saccharospirillaceae</taxon>
        <taxon>Reinekea</taxon>
    </lineage>
</organism>
<evidence type="ECO:0000313" key="2">
    <source>
        <dbReference type="Proteomes" id="UP000005953"/>
    </source>
</evidence>
<name>A4BCV9_9GAMM</name>
<evidence type="ECO:0008006" key="3">
    <source>
        <dbReference type="Google" id="ProtNLM"/>
    </source>
</evidence>
<comment type="caution">
    <text evidence="1">The sequence shown here is derived from an EMBL/GenBank/DDBJ whole genome shotgun (WGS) entry which is preliminary data.</text>
</comment>
<keyword evidence="2" id="KW-1185">Reference proteome</keyword>
<dbReference type="Proteomes" id="UP000005953">
    <property type="component" value="Unassembled WGS sequence"/>
</dbReference>
<sequence length="382" mass="42420">MLLTSGVTLAEVIQLGTNEDPPYQMVTDGGLTGLVTELMTCGLDHVGAEWQMNLYPWRRLLMDLSNNELDIVFSLDDGMFGDNGFLSSVPLVLEKWFWYSQSGGQPELGDSIAVVVESNQSRWLSEQGYWNLFSVYSLEAALKSLIAGRVEYVLADAGSAKVLLNKSLVNHQLEAEFYRFSTLSAYFSPEFSSTKGDLISELDEALLDCEPVGMILDSETLGRSEALTARLSHLSAFAGEVDRLQSVDAVSENLAELDEDWKQSVDNGQQTPLMKAVLNNALSVQLKALNEKEGGLITEILLTDRFGQLVATSQLTSDYYQGDEAIVISVLEAHQPYISPLYYDRSTEQFQVQISLPRFHDNRLLGVLVFGVDVQRLFQLTD</sequence>
<dbReference type="SUPFAM" id="SSF53850">
    <property type="entry name" value="Periplasmic binding protein-like II"/>
    <property type="match status" value="1"/>
</dbReference>
<accession>A4BCV9</accession>
<dbReference type="STRING" id="314283.MED297_08131"/>
<dbReference type="CDD" id="cd18773">
    <property type="entry name" value="PDC1_HK_sensor"/>
    <property type="match status" value="1"/>
</dbReference>
<dbReference type="AlphaFoldDB" id="A4BCV9"/>
<dbReference type="Gene3D" id="3.40.190.10">
    <property type="entry name" value="Periplasmic binding protein-like II"/>
    <property type="match status" value="2"/>
</dbReference>
<evidence type="ECO:0000313" key="1">
    <source>
        <dbReference type="EMBL" id="EAR10041.1"/>
    </source>
</evidence>